<dbReference type="SFLD" id="SFLDS00029">
    <property type="entry name" value="Radical_SAM"/>
    <property type="match status" value="1"/>
</dbReference>
<keyword evidence="5" id="KW-1185">Reference proteome</keyword>
<dbReference type="NCBIfam" id="TIGR00539">
    <property type="entry name" value="hemN_rel"/>
    <property type="match status" value="1"/>
</dbReference>
<dbReference type="InterPro" id="IPR058240">
    <property type="entry name" value="rSAM_sf"/>
</dbReference>
<keyword evidence="2" id="KW-0143">Chaperone</keyword>
<keyword evidence="2" id="KW-0411">Iron-sulfur</keyword>
<evidence type="ECO:0000313" key="4">
    <source>
        <dbReference type="EMBL" id="MBP3191627.1"/>
    </source>
</evidence>
<dbReference type="SFLD" id="SFLDF00562">
    <property type="entry name" value="HemN-like__clustered_with_heat"/>
    <property type="match status" value="1"/>
</dbReference>
<evidence type="ECO:0000256" key="2">
    <source>
        <dbReference type="RuleBase" id="RU364116"/>
    </source>
</evidence>
<keyword evidence="2" id="KW-0479">Metal-binding</keyword>
<keyword evidence="2" id="KW-0004">4Fe-4S</keyword>
<dbReference type="Gene3D" id="3.80.30.20">
    <property type="entry name" value="tm_1862 like domain"/>
    <property type="match status" value="1"/>
</dbReference>
<dbReference type="PANTHER" id="PTHR13932:SF5">
    <property type="entry name" value="RADICAL S-ADENOSYL METHIONINE DOMAIN-CONTAINING PROTEIN 1, MITOCHONDRIAL"/>
    <property type="match status" value="1"/>
</dbReference>
<dbReference type="Pfam" id="PF06969">
    <property type="entry name" value="HemN_C"/>
    <property type="match status" value="1"/>
</dbReference>
<dbReference type="SUPFAM" id="SSF102114">
    <property type="entry name" value="Radical SAM enzymes"/>
    <property type="match status" value="1"/>
</dbReference>
<comment type="similarity">
    <text evidence="1">Belongs to the anaerobic coproporphyrinogen-III oxidase family. HemW subfamily.</text>
</comment>
<name>A0A8J7UUL4_9BACT</name>
<dbReference type="RefSeq" id="WP_210510293.1">
    <property type="nucleotide sequence ID" value="NZ_JAFIDN010000002.1"/>
</dbReference>
<dbReference type="SFLD" id="SFLDG01065">
    <property type="entry name" value="anaerobic_coproporphyrinogen-I"/>
    <property type="match status" value="1"/>
</dbReference>
<proteinExistence type="inferred from homology"/>
<dbReference type="GO" id="GO:0004109">
    <property type="term" value="F:coproporphyrinogen oxidase activity"/>
    <property type="evidence" value="ECO:0007669"/>
    <property type="project" value="InterPro"/>
</dbReference>
<organism evidence="4 5">
    <name type="scientific">Natronogracilivirga saccharolytica</name>
    <dbReference type="NCBI Taxonomy" id="2812953"/>
    <lineage>
        <taxon>Bacteria</taxon>
        <taxon>Pseudomonadati</taxon>
        <taxon>Balneolota</taxon>
        <taxon>Balneolia</taxon>
        <taxon>Balneolales</taxon>
        <taxon>Cyclonatronaceae</taxon>
        <taxon>Natronogracilivirga</taxon>
    </lineage>
</organism>
<dbReference type="Proteomes" id="UP000673975">
    <property type="component" value="Unassembled WGS sequence"/>
</dbReference>
<dbReference type="InterPro" id="IPR023404">
    <property type="entry name" value="rSAM_horseshoe"/>
</dbReference>
<dbReference type="SFLD" id="SFLDG01082">
    <property type="entry name" value="B12-binding_domain_containing"/>
    <property type="match status" value="1"/>
</dbReference>
<dbReference type="GO" id="GO:0005737">
    <property type="term" value="C:cytoplasm"/>
    <property type="evidence" value="ECO:0007669"/>
    <property type="project" value="UniProtKB-SubCell"/>
</dbReference>
<dbReference type="GO" id="GO:0046872">
    <property type="term" value="F:metal ion binding"/>
    <property type="evidence" value="ECO:0007669"/>
    <property type="project" value="UniProtKB-UniRule"/>
</dbReference>
<evidence type="ECO:0000256" key="1">
    <source>
        <dbReference type="ARBA" id="ARBA00006100"/>
    </source>
</evidence>
<keyword evidence="2" id="KW-0408">Iron</keyword>
<dbReference type="Pfam" id="PF04055">
    <property type="entry name" value="Radical_SAM"/>
    <property type="match status" value="1"/>
</dbReference>
<dbReference type="SMART" id="SM00729">
    <property type="entry name" value="Elp3"/>
    <property type="match status" value="1"/>
</dbReference>
<dbReference type="GO" id="GO:0051539">
    <property type="term" value="F:4 iron, 4 sulfur cluster binding"/>
    <property type="evidence" value="ECO:0007669"/>
    <property type="project" value="UniProtKB-UniRule"/>
</dbReference>
<dbReference type="InterPro" id="IPR006638">
    <property type="entry name" value="Elp3/MiaA/NifB-like_rSAM"/>
</dbReference>
<accession>A0A8J7UUL4</accession>
<comment type="function">
    <text evidence="2">Probably acts as a heme chaperone, transferring heme to an unknown acceptor. Binds one molecule of heme per monomer, possibly covalently. Binds 1 [4Fe-4S] cluster. The cluster is coordinated with 3 cysteines and an exchangeable S-adenosyl-L-methionine.</text>
</comment>
<dbReference type="AlphaFoldDB" id="A0A8J7UUL4"/>
<evidence type="ECO:0000259" key="3">
    <source>
        <dbReference type="PROSITE" id="PS51918"/>
    </source>
</evidence>
<reference evidence="4" key="1">
    <citation type="submission" date="2021-02" db="EMBL/GenBank/DDBJ databases">
        <title>Natronogracilivirga saccharolytica gen. nov. sp. nov. a new anaerobic, haloalkiliphilic carbohydrate-fermenting bacterium from soda lake and proposing of Cyclonatronumiaceae fam. nov. in the phylum Balneolaeota.</title>
        <authorList>
            <person name="Zhilina T.N."/>
            <person name="Sorokin D.Y."/>
            <person name="Zavarzina D.G."/>
            <person name="Toshchakov S.V."/>
            <person name="Kublanov I.V."/>
        </authorList>
    </citation>
    <scope>NUCLEOTIDE SEQUENCE</scope>
    <source>
        <strain evidence="4">Z-1702</strain>
    </source>
</reference>
<feature type="domain" description="Radical SAM core" evidence="3">
    <location>
        <begin position="1"/>
        <end position="250"/>
    </location>
</feature>
<evidence type="ECO:0000313" key="5">
    <source>
        <dbReference type="Proteomes" id="UP000673975"/>
    </source>
</evidence>
<comment type="subcellular location">
    <subcellularLocation>
        <location evidence="2">Cytoplasm</location>
    </subcellularLocation>
</comment>
<keyword evidence="2" id="KW-0963">Cytoplasm</keyword>
<dbReference type="InterPro" id="IPR004559">
    <property type="entry name" value="HemW-like"/>
</dbReference>
<dbReference type="GO" id="GO:0006779">
    <property type="term" value="P:porphyrin-containing compound biosynthetic process"/>
    <property type="evidence" value="ECO:0007669"/>
    <property type="project" value="InterPro"/>
</dbReference>
<keyword evidence="2" id="KW-0949">S-adenosyl-L-methionine</keyword>
<comment type="caution">
    <text evidence="4">The sequence shown here is derived from an EMBL/GenBank/DDBJ whole genome shotgun (WGS) entry which is preliminary data.</text>
</comment>
<sequence length="388" mass="44319">MSGIYIHIPFCRQACSYCDFFFVTRDRLIPAFVDELVDEIRHPSVPETGASSKNLSDIIRDYWFSTPVKTLYFGGGTPSRLDTASFERIVDAVRDRFDLSALQEFTIEVNPEDIDRDWLEGARQAGVTRLSVGIQSFRPELLEFMHRAHSSEQAHRALELIAEANFDSFSADLIYGSPGQTRRQLEEDLNQLFRHEPPHISAYSLTIEPKTRLGKQYELGRLQPAEGDDVHEQYRFITSALADRNIHRYEISNFAASGHRAVHNSSYWSHENYLGLGPSAHSFFLPGWQDEALRWQHPPDIHNWRQPAECEKLSGEKLAEERIMVGLRTTDGVEPGTLYDRYGYDLSEAQWECIGQFREKGLMEPGNTLRLTDSGFAVADSITLRLLS</sequence>
<dbReference type="CDD" id="cd01335">
    <property type="entry name" value="Radical_SAM"/>
    <property type="match status" value="1"/>
</dbReference>
<dbReference type="InterPro" id="IPR010723">
    <property type="entry name" value="HemN_C"/>
</dbReference>
<dbReference type="EMBL" id="JAFIDN010000002">
    <property type="protein sequence ID" value="MBP3191627.1"/>
    <property type="molecule type" value="Genomic_DNA"/>
</dbReference>
<dbReference type="PROSITE" id="PS51918">
    <property type="entry name" value="RADICAL_SAM"/>
    <property type="match status" value="1"/>
</dbReference>
<gene>
    <name evidence="4" type="primary">hemW</name>
    <name evidence="4" type="ORF">NATSA_03010</name>
</gene>
<dbReference type="PANTHER" id="PTHR13932">
    <property type="entry name" value="COPROPORPHYRINIGEN III OXIDASE"/>
    <property type="match status" value="1"/>
</dbReference>
<keyword evidence="2" id="KW-0349">Heme</keyword>
<dbReference type="InterPro" id="IPR007197">
    <property type="entry name" value="rSAM"/>
</dbReference>
<dbReference type="InterPro" id="IPR034505">
    <property type="entry name" value="Coproporphyrinogen-III_oxidase"/>
</dbReference>
<protein>
    <recommendedName>
        <fullName evidence="2">Heme chaperone HemW</fullName>
    </recommendedName>
</protein>